<dbReference type="PANTHER" id="PTHR24414">
    <property type="entry name" value="F-BOX/KELCH-REPEAT PROTEIN SKIP4"/>
    <property type="match status" value="1"/>
</dbReference>
<dbReference type="InterPro" id="IPR006652">
    <property type="entry name" value="Kelch_1"/>
</dbReference>
<proteinExistence type="predicted"/>
<dbReference type="Pfam" id="PF25210">
    <property type="entry name" value="Kelch_FKB95"/>
    <property type="match status" value="1"/>
</dbReference>
<feature type="domain" description="F-box" evidence="1">
    <location>
        <begin position="16"/>
        <end position="62"/>
    </location>
</feature>
<dbReference type="InterPro" id="IPR015915">
    <property type="entry name" value="Kelch-typ_b-propeller"/>
</dbReference>
<organism evidence="2 3">
    <name type="scientific">Arabis nemorensis</name>
    <dbReference type="NCBI Taxonomy" id="586526"/>
    <lineage>
        <taxon>Eukaryota</taxon>
        <taxon>Viridiplantae</taxon>
        <taxon>Streptophyta</taxon>
        <taxon>Embryophyta</taxon>
        <taxon>Tracheophyta</taxon>
        <taxon>Spermatophyta</taxon>
        <taxon>Magnoliopsida</taxon>
        <taxon>eudicotyledons</taxon>
        <taxon>Gunneridae</taxon>
        <taxon>Pentapetalae</taxon>
        <taxon>rosids</taxon>
        <taxon>malvids</taxon>
        <taxon>Brassicales</taxon>
        <taxon>Brassicaceae</taxon>
        <taxon>Arabideae</taxon>
        <taxon>Arabis</taxon>
    </lineage>
</organism>
<dbReference type="PANTHER" id="PTHR24414:SF148">
    <property type="entry name" value="F-BOX DOMAIN-CONTAINING PROTEIN"/>
    <property type="match status" value="1"/>
</dbReference>
<dbReference type="PROSITE" id="PS50181">
    <property type="entry name" value="FBOX"/>
    <property type="match status" value="1"/>
</dbReference>
<dbReference type="EMBL" id="CABITT030000007">
    <property type="protein sequence ID" value="VVB10403.1"/>
    <property type="molecule type" value="Genomic_DNA"/>
</dbReference>
<sequence>MSEQSSRKKVMVASPSCGLLSLPDEVVINCLARVSRLGQAALSVVSKSYRSVVVSPELYETRSRMGLSEECVYVFLDTPLDTNPRWFILRRGKEESFSNNRLIPIPSFPTPPAASFVPFGWGIYVIGGMIDAVHTSRVSFLDCRTHKWSHVPSMGVARAYAKAGVLDGKIYVMGGCEDKDPSNWAEFFDPKMQTWSRLFIPVPVMDQGISKVIRRDCWSFNFLTVQGMWNHLNTRDACVVDKLLYCCDIFGRITWCDPWSGVKKGRMEWNKVYGLDALQGSFHWKSRSISFGGEMADVWHCHMLKCGYTNGLQGLLPGFKLTKSGGNIVIFWDLLVEETLQIWCAEISLERRDGGQIWGTFQSSDVVLTIDPPLNCFQVLYSVNVNV</sequence>
<keyword evidence="3" id="KW-1185">Reference proteome</keyword>
<dbReference type="SUPFAM" id="SSF81383">
    <property type="entry name" value="F-box domain"/>
    <property type="match status" value="1"/>
</dbReference>
<dbReference type="InterPro" id="IPR057499">
    <property type="entry name" value="Kelch_FKB95"/>
</dbReference>
<protein>
    <recommendedName>
        <fullName evidence="1">F-box domain-containing protein</fullName>
    </recommendedName>
</protein>
<dbReference type="OrthoDB" id="1095846at2759"/>
<dbReference type="CDD" id="cd22152">
    <property type="entry name" value="F-box_AtAFR-like"/>
    <property type="match status" value="1"/>
</dbReference>
<accession>A0A565C9R4</accession>
<evidence type="ECO:0000259" key="1">
    <source>
        <dbReference type="PROSITE" id="PS50181"/>
    </source>
</evidence>
<dbReference type="InterPro" id="IPR050354">
    <property type="entry name" value="F-box/kelch-repeat_ARATH"/>
</dbReference>
<gene>
    <name evidence="2" type="ORF">ANE_LOCUS20847</name>
</gene>
<comment type="caution">
    <text evidence="2">The sequence shown here is derived from an EMBL/GenBank/DDBJ whole genome shotgun (WGS) entry which is preliminary data.</text>
</comment>
<evidence type="ECO:0000313" key="3">
    <source>
        <dbReference type="Proteomes" id="UP000489600"/>
    </source>
</evidence>
<dbReference type="SMART" id="SM00612">
    <property type="entry name" value="Kelch"/>
    <property type="match status" value="2"/>
</dbReference>
<dbReference type="Gene3D" id="2.120.10.80">
    <property type="entry name" value="Kelch-type beta propeller"/>
    <property type="match status" value="1"/>
</dbReference>
<dbReference type="InterPro" id="IPR001810">
    <property type="entry name" value="F-box_dom"/>
</dbReference>
<dbReference type="SUPFAM" id="SSF117281">
    <property type="entry name" value="Kelch motif"/>
    <property type="match status" value="1"/>
</dbReference>
<reference evidence="2" key="1">
    <citation type="submission" date="2019-07" db="EMBL/GenBank/DDBJ databases">
        <authorList>
            <person name="Dittberner H."/>
        </authorList>
    </citation>
    <scope>NUCLEOTIDE SEQUENCE [LARGE SCALE GENOMIC DNA]</scope>
</reference>
<dbReference type="InterPro" id="IPR036047">
    <property type="entry name" value="F-box-like_dom_sf"/>
</dbReference>
<dbReference type="AlphaFoldDB" id="A0A565C9R4"/>
<name>A0A565C9R4_9BRAS</name>
<dbReference type="Pfam" id="PF00646">
    <property type="entry name" value="F-box"/>
    <property type="match status" value="1"/>
</dbReference>
<evidence type="ECO:0000313" key="2">
    <source>
        <dbReference type="EMBL" id="VVB10403.1"/>
    </source>
</evidence>
<dbReference type="Proteomes" id="UP000489600">
    <property type="component" value="Unassembled WGS sequence"/>
</dbReference>